<evidence type="ECO:0000256" key="4">
    <source>
        <dbReference type="ARBA" id="ARBA00023172"/>
    </source>
</evidence>
<evidence type="ECO:0000256" key="2">
    <source>
        <dbReference type="ARBA" id="ARBA00009840"/>
    </source>
</evidence>
<comment type="similarity">
    <text evidence="2">Belongs to the RmuC family.</text>
</comment>
<evidence type="ECO:0000313" key="6">
    <source>
        <dbReference type="EMBL" id="KGP64186.1"/>
    </source>
</evidence>
<gene>
    <name evidence="6" type="ORF">EP47_10315</name>
</gene>
<evidence type="ECO:0000256" key="3">
    <source>
        <dbReference type="ARBA" id="ARBA00023054"/>
    </source>
</evidence>
<dbReference type="PANTHER" id="PTHR30563">
    <property type="entry name" value="DNA RECOMBINATION PROTEIN RMUC"/>
    <property type="match status" value="1"/>
</dbReference>
<keyword evidence="3" id="KW-0175">Coiled coil</keyword>
<keyword evidence="5" id="KW-0472">Membrane</keyword>
<evidence type="ECO:0000313" key="7">
    <source>
        <dbReference type="Proteomes" id="UP000054422"/>
    </source>
</evidence>
<dbReference type="STRING" id="1498499.EP47_10315"/>
<dbReference type="PANTHER" id="PTHR30563:SF0">
    <property type="entry name" value="DNA RECOMBINATION PROTEIN RMUC"/>
    <property type="match status" value="1"/>
</dbReference>
<keyword evidence="5" id="KW-0812">Transmembrane</keyword>
<comment type="function">
    <text evidence="1">Involved in DNA recombination.</text>
</comment>
<sequence length="422" mass="48365">MTVFSSISSLEGITLAIALQFLLLIWFIIKQNQQRKLSEQISEKIQQTLITQLHQLHIDLNQSYQTSQQLINEKIAQGQLAIQQLISDAIQKQMTDVREQMSYSFKQHANSLTSHLQLLTEEIRNHLQSLTQQVNHKLTEGFEKTSSTFIDVVKRLTIIDEAQKKITELSNHVVSLQDVLVDKKARGAFGEVQLSTLISNMIPGTNYQMQYTLSNQKRADCILFLPEPTGNIVIDAKFPLETYQKLINTEALSNDRKSLQQQFRQDIQKHIRDIAEKYIVPNETTDGAMMFIPAESIFAEIHANYPDLIALSQRLKVWLVSPSTLMAVLTTAKAVLKDDATRKQVHIIQKHLQALANDFQRFEKRMDKLSRHIDMAHQDVNEVNTSAKKITSRFQKIESVDIELEDPEVSKLELVDFDEDQS</sequence>
<keyword evidence="7" id="KW-1185">Reference proteome</keyword>
<dbReference type="Pfam" id="PF02646">
    <property type="entry name" value="RmuC"/>
    <property type="match status" value="1"/>
</dbReference>
<organism evidence="6 7">
    <name type="scientific">Legionella norrlandica</name>
    <dbReference type="NCBI Taxonomy" id="1498499"/>
    <lineage>
        <taxon>Bacteria</taxon>
        <taxon>Pseudomonadati</taxon>
        <taxon>Pseudomonadota</taxon>
        <taxon>Gammaproteobacteria</taxon>
        <taxon>Legionellales</taxon>
        <taxon>Legionellaceae</taxon>
        <taxon>Legionella</taxon>
    </lineage>
</organism>
<keyword evidence="4" id="KW-0233">DNA recombination</keyword>
<name>A0A0A2SWS6_9GAMM</name>
<dbReference type="GO" id="GO:0006310">
    <property type="term" value="P:DNA recombination"/>
    <property type="evidence" value="ECO:0007669"/>
    <property type="project" value="UniProtKB-KW"/>
</dbReference>
<proteinExistence type="inferred from homology"/>
<comment type="caution">
    <text evidence="6">The sequence shown here is derived from an EMBL/GenBank/DDBJ whole genome shotgun (WGS) entry which is preliminary data.</text>
</comment>
<evidence type="ECO:0000256" key="5">
    <source>
        <dbReference type="SAM" id="Phobius"/>
    </source>
</evidence>
<feature type="transmembrane region" description="Helical" evidence="5">
    <location>
        <begin position="12"/>
        <end position="29"/>
    </location>
</feature>
<accession>A0A0A2SWS6</accession>
<evidence type="ECO:0000256" key="1">
    <source>
        <dbReference type="ARBA" id="ARBA00003416"/>
    </source>
</evidence>
<dbReference type="Gene3D" id="1.20.1260.80">
    <property type="match status" value="1"/>
</dbReference>
<dbReference type="RefSeq" id="WP_035887137.1">
    <property type="nucleotide sequence ID" value="NZ_JNCF01000004.1"/>
</dbReference>
<dbReference type="AlphaFoldDB" id="A0A0A2SWS6"/>
<dbReference type="OrthoDB" id="9765111at2"/>
<keyword evidence="5" id="KW-1133">Transmembrane helix</keyword>
<dbReference type="Proteomes" id="UP000054422">
    <property type="component" value="Unassembled WGS sequence"/>
</dbReference>
<dbReference type="EMBL" id="JNCF01000004">
    <property type="protein sequence ID" value="KGP64186.1"/>
    <property type="molecule type" value="Genomic_DNA"/>
</dbReference>
<reference evidence="6 7" key="1">
    <citation type="submission" date="2014-05" db="EMBL/GenBank/DDBJ databases">
        <authorList>
            <person name="Rizzardi K."/>
            <person name="Winiecka-Krusnell J."/>
            <person name="Ramliden M."/>
            <person name="Alm E."/>
            <person name="Andersson S."/>
            <person name="Byfors S."/>
        </authorList>
    </citation>
    <scope>NUCLEOTIDE SEQUENCE [LARGE SCALE GENOMIC DNA]</scope>
    <source>
        <strain evidence="6 7">LEGN</strain>
    </source>
</reference>
<dbReference type="InterPro" id="IPR003798">
    <property type="entry name" value="DNA_recombination_RmuC"/>
</dbReference>
<protein>
    <submittedName>
        <fullName evidence="6">RmuC family protein</fullName>
    </submittedName>
</protein>